<dbReference type="EC" id="3.2.1.4" evidence="8"/>
<dbReference type="Proteomes" id="UP001500218">
    <property type="component" value="Unassembled WGS sequence"/>
</dbReference>
<keyword evidence="12" id="KW-1185">Reference proteome</keyword>
<evidence type="ECO:0000313" key="12">
    <source>
        <dbReference type="Proteomes" id="UP001500218"/>
    </source>
</evidence>
<keyword evidence="8" id="KW-0732">Signal</keyword>
<keyword evidence="2 6" id="KW-0378">Hydrolase</keyword>
<dbReference type="RefSeq" id="WP_344128451.1">
    <property type="nucleotide sequence ID" value="NZ_BAAALT010000048.1"/>
</dbReference>
<feature type="chain" id="PRO_5045002963" description="Endoglucanase" evidence="8">
    <location>
        <begin position="31"/>
        <end position="774"/>
    </location>
</feature>
<organism evidence="11 12">
    <name type="scientific">Luedemannella flava</name>
    <dbReference type="NCBI Taxonomy" id="349316"/>
    <lineage>
        <taxon>Bacteria</taxon>
        <taxon>Bacillati</taxon>
        <taxon>Actinomycetota</taxon>
        <taxon>Actinomycetes</taxon>
        <taxon>Micromonosporales</taxon>
        <taxon>Micromonosporaceae</taxon>
        <taxon>Luedemannella</taxon>
    </lineage>
</organism>
<dbReference type="Gene3D" id="2.60.40.290">
    <property type="match status" value="1"/>
</dbReference>
<accession>A0ABP4XZL9</accession>
<gene>
    <name evidence="11" type="ORF">GCM10009682_18780</name>
</gene>
<dbReference type="InterPro" id="IPR008928">
    <property type="entry name" value="6-hairpin_glycosidase_sf"/>
</dbReference>
<comment type="similarity">
    <text evidence="1 6 8">Belongs to the glycosyl hydrolase 9 (cellulase E) family.</text>
</comment>
<evidence type="ECO:0000256" key="6">
    <source>
        <dbReference type="PROSITE-ProRule" id="PRU10059"/>
    </source>
</evidence>
<evidence type="ECO:0000256" key="5">
    <source>
        <dbReference type="ARBA" id="ARBA00023326"/>
    </source>
</evidence>
<dbReference type="InterPro" id="IPR013783">
    <property type="entry name" value="Ig-like_fold"/>
</dbReference>
<feature type="compositionally biased region" description="Low complexity" evidence="9">
    <location>
        <begin position="612"/>
        <end position="643"/>
    </location>
</feature>
<dbReference type="PROSITE" id="PS51173">
    <property type="entry name" value="CBM2"/>
    <property type="match status" value="1"/>
</dbReference>
<evidence type="ECO:0000256" key="2">
    <source>
        <dbReference type="ARBA" id="ARBA00022801"/>
    </source>
</evidence>
<dbReference type="Pfam" id="PF00553">
    <property type="entry name" value="CBM_2"/>
    <property type="match status" value="1"/>
</dbReference>
<feature type="domain" description="CBM2" evidence="10">
    <location>
        <begin position="669"/>
        <end position="770"/>
    </location>
</feature>
<keyword evidence="4 6" id="KW-0326">Glycosidase</keyword>
<dbReference type="SUPFAM" id="SSF49384">
    <property type="entry name" value="Carbohydrate-binding domain"/>
    <property type="match status" value="1"/>
</dbReference>
<feature type="active site" evidence="7">
    <location>
        <position position="586"/>
    </location>
</feature>
<dbReference type="InterPro" id="IPR012341">
    <property type="entry name" value="6hp_glycosidase-like_sf"/>
</dbReference>
<feature type="active site" evidence="6">
    <location>
        <position position="529"/>
    </location>
</feature>
<keyword evidence="5 6" id="KW-0624">Polysaccharide degradation</keyword>
<dbReference type="PROSITE" id="PS00592">
    <property type="entry name" value="GH9_2"/>
    <property type="match status" value="1"/>
</dbReference>
<dbReference type="InterPro" id="IPR001919">
    <property type="entry name" value="CBD2"/>
</dbReference>
<dbReference type="PROSITE" id="PS51318">
    <property type="entry name" value="TAT"/>
    <property type="match status" value="1"/>
</dbReference>
<dbReference type="Gene3D" id="1.50.10.10">
    <property type="match status" value="1"/>
</dbReference>
<evidence type="ECO:0000256" key="8">
    <source>
        <dbReference type="RuleBase" id="RU361166"/>
    </source>
</evidence>
<feature type="signal peptide" evidence="8">
    <location>
        <begin position="1"/>
        <end position="30"/>
    </location>
</feature>
<dbReference type="GO" id="GO:0016787">
    <property type="term" value="F:hydrolase activity"/>
    <property type="evidence" value="ECO:0007669"/>
    <property type="project" value="UniProtKB-KW"/>
</dbReference>
<reference evidence="12" key="1">
    <citation type="journal article" date="2019" name="Int. J. Syst. Evol. Microbiol.">
        <title>The Global Catalogue of Microorganisms (GCM) 10K type strain sequencing project: providing services to taxonomists for standard genome sequencing and annotation.</title>
        <authorList>
            <consortium name="The Broad Institute Genomics Platform"/>
            <consortium name="The Broad Institute Genome Sequencing Center for Infectious Disease"/>
            <person name="Wu L."/>
            <person name="Ma J."/>
        </authorList>
    </citation>
    <scope>NUCLEOTIDE SEQUENCE [LARGE SCALE GENOMIC DNA]</scope>
    <source>
        <strain evidence="12">JCM 13250</strain>
    </source>
</reference>
<name>A0ABP4XZL9_9ACTN</name>
<dbReference type="InterPro" id="IPR008965">
    <property type="entry name" value="CBM2/CBM3_carb-bd_dom_sf"/>
</dbReference>
<dbReference type="CDD" id="cd02850">
    <property type="entry name" value="E_set_Cellulase_N"/>
    <property type="match status" value="1"/>
</dbReference>
<comment type="catalytic activity">
    <reaction evidence="8">
        <text>Endohydrolysis of (1-&gt;4)-beta-D-glucosidic linkages in cellulose, lichenin and cereal beta-D-glucans.</text>
        <dbReference type="EC" id="3.2.1.4"/>
    </reaction>
</comment>
<evidence type="ECO:0000256" key="3">
    <source>
        <dbReference type="ARBA" id="ARBA00023277"/>
    </source>
</evidence>
<evidence type="ECO:0000256" key="1">
    <source>
        <dbReference type="ARBA" id="ARBA00007072"/>
    </source>
</evidence>
<dbReference type="InterPro" id="IPR012291">
    <property type="entry name" value="CBM2_carb-bd_dom_sf"/>
</dbReference>
<dbReference type="PROSITE" id="PS00698">
    <property type="entry name" value="GH9_3"/>
    <property type="match status" value="1"/>
</dbReference>
<keyword evidence="8" id="KW-0136">Cellulose degradation</keyword>
<comment type="caution">
    <text evidence="11">The sequence shown here is derived from an EMBL/GenBank/DDBJ whole genome shotgun (WGS) entry which is preliminary data.</text>
</comment>
<dbReference type="Pfam" id="PF02927">
    <property type="entry name" value="CelD_N"/>
    <property type="match status" value="1"/>
</dbReference>
<dbReference type="InterPro" id="IPR033126">
    <property type="entry name" value="Glyco_hydro_9_Asp/Glu_AS"/>
</dbReference>
<evidence type="ECO:0000256" key="7">
    <source>
        <dbReference type="PROSITE-ProRule" id="PRU10060"/>
    </source>
</evidence>
<dbReference type="InterPro" id="IPR006311">
    <property type="entry name" value="TAT_signal"/>
</dbReference>
<dbReference type="InterPro" id="IPR004197">
    <property type="entry name" value="Cellulase_Ig-like"/>
</dbReference>
<dbReference type="PANTHER" id="PTHR22298">
    <property type="entry name" value="ENDO-1,4-BETA-GLUCANASE"/>
    <property type="match status" value="1"/>
</dbReference>
<feature type="active site" evidence="7">
    <location>
        <position position="577"/>
    </location>
</feature>
<evidence type="ECO:0000256" key="9">
    <source>
        <dbReference type="SAM" id="MobiDB-lite"/>
    </source>
</evidence>
<dbReference type="Pfam" id="PF00759">
    <property type="entry name" value="Glyco_hydro_9"/>
    <property type="match status" value="1"/>
</dbReference>
<evidence type="ECO:0000313" key="11">
    <source>
        <dbReference type="EMBL" id="GAA1797397.1"/>
    </source>
</evidence>
<dbReference type="EMBL" id="BAAALT010000048">
    <property type="protein sequence ID" value="GAA1797397.1"/>
    <property type="molecule type" value="Genomic_DNA"/>
</dbReference>
<feature type="compositionally biased region" description="Pro residues" evidence="9">
    <location>
        <begin position="644"/>
        <end position="655"/>
    </location>
</feature>
<dbReference type="InterPro" id="IPR001701">
    <property type="entry name" value="Glyco_hydro_9"/>
</dbReference>
<dbReference type="SUPFAM" id="SSF81296">
    <property type="entry name" value="E set domains"/>
    <property type="match status" value="1"/>
</dbReference>
<sequence length="774" mass="80285">MSTGTTLKRRRVITIAAIAAVVMTAGVVNANTASSAVYPAGDASIRLNQIGYAPTLPKRATVVNTSTTPVAWQLRNAAGTAVASGTTTVKGNDAASGDYVHTVDFSSFTGTGEGFRLEVAGRSSHAFTIANGVYNQLAKDSLAFFYHQRSGIAIQAALVGSPYARPAGHLGISPNRGDTDVPCQPGVCDYRLDARGGWYDAGDQGKYVVNGGISVWQLLDAYERSRNVSGANRNAFADGSQAIPEAGNGVSDILDEARWEIEFLLRMQVPVGKPKAGMAFHKLHDQNWTGIPQRPETDSQLRELHPPSTAATLNLAAVAAQCARVWKTINPTFATTCQTAAERAWTAARANPAVYASGSDSTGGGAYGDNDVSDEFYWAAAELYVTTGSSTYSSFLASSPHNAGASVSKNFGWPTTAALGDITLATVPNGLSSSTGATIRQRIVTQADALLNIINTQGYGVPLGSAEYWWGSSGEVNNRATLLALAADFTGQTKYRDGALSALDYLLGRNALGNSYVTGFGTVYSKNQHHRFWAHQNDASLPNPPAGSLAGGPDSALEDDIARQRLGGCAPQKCYIDDIGSYSTNEVAINWNSGLVWLAAYAAEKAAGTTLPTSAAPTSAVPTSAVPTSAVPTSAAPTSAAPTSGPPTSRPPTSAPPTSGTPTTRPPTSSPPGGGCTATYKVVGQWQGGFQGEVTVQNTGAGATASWTVSWTFPNGQTISQLWGAVHSVSGTTQTAKNEAWNGVLAANATTTFGFIGSWTAANGVPATVSCSRT</sequence>
<dbReference type="Gene3D" id="2.60.40.10">
    <property type="entry name" value="Immunoglobulins"/>
    <property type="match status" value="1"/>
</dbReference>
<keyword evidence="3 6" id="KW-0119">Carbohydrate metabolism</keyword>
<protein>
    <recommendedName>
        <fullName evidence="8">Endoglucanase</fullName>
        <ecNumber evidence="8">3.2.1.4</ecNumber>
    </recommendedName>
</protein>
<dbReference type="InterPro" id="IPR014756">
    <property type="entry name" value="Ig_E-set"/>
</dbReference>
<dbReference type="SMART" id="SM00637">
    <property type="entry name" value="CBD_II"/>
    <property type="match status" value="1"/>
</dbReference>
<feature type="region of interest" description="Disordered" evidence="9">
    <location>
        <begin position="612"/>
        <end position="678"/>
    </location>
</feature>
<proteinExistence type="inferred from homology"/>
<evidence type="ECO:0000256" key="4">
    <source>
        <dbReference type="ARBA" id="ARBA00023295"/>
    </source>
</evidence>
<dbReference type="SUPFAM" id="SSF48208">
    <property type="entry name" value="Six-hairpin glycosidases"/>
    <property type="match status" value="1"/>
</dbReference>
<evidence type="ECO:0000259" key="10">
    <source>
        <dbReference type="PROSITE" id="PS51173"/>
    </source>
</evidence>
<dbReference type="InterPro" id="IPR018221">
    <property type="entry name" value="Glyco_hydro_9_His_AS"/>
</dbReference>